<dbReference type="Proteomes" id="UP000223525">
    <property type="component" value="Unassembled WGS sequence"/>
</dbReference>
<dbReference type="EMBL" id="NIRN01000001">
    <property type="protein sequence ID" value="PHI05799.1"/>
    <property type="molecule type" value="Genomic_DNA"/>
</dbReference>
<evidence type="ECO:0000256" key="1">
    <source>
        <dbReference type="SAM" id="SignalP"/>
    </source>
</evidence>
<feature type="chain" id="PRO_5011913718" description="Lipoprotein" evidence="1">
    <location>
        <begin position="22"/>
        <end position="149"/>
    </location>
</feature>
<protein>
    <recommendedName>
        <fullName evidence="10">Lipoprotein</fullName>
    </recommendedName>
</protein>
<evidence type="ECO:0000313" key="3">
    <source>
        <dbReference type="EMBL" id="PHH98769.1"/>
    </source>
</evidence>
<organism evidence="2 6">
    <name type="scientific">Fusobacterium nucleatum subsp. polymorphum</name>
    <name type="common">Fusobacterium polymorphum</name>
    <dbReference type="NCBI Taxonomy" id="76857"/>
    <lineage>
        <taxon>Bacteria</taxon>
        <taxon>Fusobacteriati</taxon>
        <taxon>Fusobacteriota</taxon>
        <taxon>Fusobacteriia</taxon>
        <taxon>Fusobacteriales</taxon>
        <taxon>Fusobacteriaceae</taxon>
        <taxon>Fusobacterium</taxon>
    </lineage>
</organism>
<evidence type="ECO:0000313" key="5">
    <source>
        <dbReference type="EMBL" id="PHI12513.1"/>
    </source>
</evidence>
<evidence type="ECO:0000313" key="8">
    <source>
        <dbReference type="Proteomes" id="UP000223525"/>
    </source>
</evidence>
<evidence type="ECO:0008006" key="10">
    <source>
        <dbReference type="Google" id="ProtNLM"/>
    </source>
</evidence>
<reference evidence="4 9" key="3">
    <citation type="submission" date="2017-06" db="EMBL/GenBank/DDBJ databases">
        <title>Draft genome sequence of Fusobacterium nucleatum subsp. polymorphum KCOM 1271 (=ChDC F305).</title>
        <authorList>
            <person name="Kook J.-K."/>
            <person name="Park S.-N."/>
            <person name="Lim Y.K."/>
            <person name="Roh H."/>
        </authorList>
    </citation>
    <scope>NUCLEOTIDE SEQUENCE [LARGE SCALE GENOMIC DNA]</scope>
    <source>
        <strain evidence="4">KCOM 1271</strain>
        <strain evidence="9">KCOM 1271 (ChDC F305)</strain>
    </source>
</reference>
<dbReference type="RefSeq" id="WP_032848775.1">
    <property type="nucleotide sequence ID" value="NZ_CP056004.1"/>
</dbReference>
<reference evidence="2 6" key="1">
    <citation type="submission" date="2017-05" db="EMBL/GenBank/DDBJ databases">
        <title>Genome sequencing of Fusobacterium nucleatum subsp. polymorphum KCOM 1001 (=ChDC F119).</title>
        <authorList>
            <person name="Kook J.-K."/>
            <person name="Park S.-N."/>
            <person name="Lim Y.K."/>
            <person name="Roh H."/>
        </authorList>
    </citation>
    <scope>NUCLEOTIDE SEQUENCE [LARGE SCALE GENOMIC DNA]</scope>
    <source>
        <strain evidence="2 6">KCOM 1001</strain>
    </source>
</reference>
<reference evidence="3 8" key="2">
    <citation type="submission" date="2017-06" db="EMBL/GenBank/DDBJ databases">
        <title>Draft genome sequence of Fusobacterium nucleatum subsp. polymorphum KCOM 1248 (=ChDC F113).</title>
        <authorList>
            <person name="Kook J.-K."/>
            <person name="Park S.-N."/>
            <person name="Lim Y.K."/>
            <person name="Roh H."/>
        </authorList>
    </citation>
    <scope>NUCLEOTIDE SEQUENCE [LARGE SCALE GENOMIC DNA]</scope>
    <source>
        <strain evidence="3">KCOM 1248</strain>
        <strain evidence="8">KCOM 1248 (ChDC F113)</strain>
    </source>
</reference>
<sequence>MKIIKKIFLIVLALFTFVACTSTVGFETNVAPVKASQQTVIVANYPENWADAREILNTNLRYGGWKVTNMNFWKVEEINFKQRKETFLITIDKLRQSGEGFFGGTLFDGNIRVYDLRTGKLIINYNLYKDELYDATNGIVNALNSLVVK</sequence>
<comment type="caution">
    <text evidence="2">The sequence shown here is derived from an EMBL/GenBank/DDBJ whole genome shotgun (WGS) entry which is preliminary data.</text>
</comment>
<feature type="signal peptide" evidence="1">
    <location>
        <begin position="1"/>
        <end position="21"/>
    </location>
</feature>
<dbReference type="EMBL" id="NIRK01000001">
    <property type="protein sequence ID" value="PHH98769.1"/>
    <property type="molecule type" value="Genomic_DNA"/>
</dbReference>
<dbReference type="Proteomes" id="UP000197470">
    <property type="component" value="Unassembled WGS sequence"/>
</dbReference>
<evidence type="ECO:0000313" key="9">
    <source>
        <dbReference type="Proteomes" id="UP000224182"/>
    </source>
</evidence>
<dbReference type="AlphaFoldDB" id="A0A246EIM8"/>
<dbReference type="PROSITE" id="PS51257">
    <property type="entry name" value="PROKAR_LIPOPROTEIN"/>
    <property type="match status" value="1"/>
</dbReference>
<accession>A0A246EIM8</accession>
<dbReference type="Proteomes" id="UP000224182">
    <property type="component" value="Unassembled WGS sequence"/>
</dbReference>
<name>A0A246EIM8_FUSNP</name>
<dbReference type="EMBL" id="NIRQ01000001">
    <property type="protein sequence ID" value="PHI12513.1"/>
    <property type="molecule type" value="Genomic_DNA"/>
</dbReference>
<evidence type="ECO:0000313" key="2">
    <source>
        <dbReference type="EMBL" id="OWP26430.1"/>
    </source>
</evidence>
<evidence type="ECO:0000313" key="4">
    <source>
        <dbReference type="EMBL" id="PHI05799.1"/>
    </source>
</evidence>
<proteinExistence type="predicted"/>
<evidence type="ECO:0000313" key="7">
    <source>
        <dbReference type="Proteomes" id="UP000221852"/>
    </source>
</evidence>
<evidence type="ECO:0000313" key="6">
    <source>
        <dbReference type="Proteomes" id="UP000197470"/>
    </source>
</evidence>
<reference evidence="5 7" key="4">
    <citation type="submission" date="2017-06" db="EMBL/GenBank/DDBJ databases">
        <title>Draft genome sequence of Fusobacterium nucleatum subsp. polymorphum KCOM 1330 (=ChDC F330).</title>
        <authorList>
            <person name="Kook J.-K."/>
            <person name="Park S.-N."/>
            <person name="Lim Y.K."/>
            <person name="Roh H."/>
        </authorList>
    </citation>
    <scope>NUCLEOTIDE SEQUENCE [LARGE SCALE GENOMIC DNA]</scope>
    <source>
        <strain evidence="5">KCOM 1330</strain>
        <strain evidence="7">KCOM 1330 (ChDC F330)</strain>
    </source>
</reference>
<dbReference type="Proteomes" id="UP000221852">
    <property type="component" value="Unassembled WGS sequence"/>
</dbReference>
<keyword evidence="1" id="KW-0732">Signal</keyword>
<gene>
    <name evidence="3" type="ORF">CA836_02855</name>
    <name evidence="2" type="ORF">CA839_11555</name>
    <name evidence="4" type="ORF">CBG54_01365</name>
    <name evidence="5" type="ORF">CBG59_01270</name>
</gene>
<dbReference type="EMBL" id="NHRT01000001">
    <property type="protein sequence ID" value="OWP26430.1"/>
    <property type="molecule type" value="Genomic_DNA"/>
</dbReference>